<dbReference type="RefSeq" id="WP_193808290.1">
    <property type="nucleotide sequence ID" value="NZ_CP087714.1"/>
</dbReference>
<keyword evidence="4" id="KW-0411">Iron-sulfur</keyword>
<dbReference type="Pfam" id="PF04015">
    <property type="entry name" value="DUF362"/>
    <property type="match status" value="1"/>
</dbReference>
<evidence type="ECO:0000313" key="6">
    <source>
        <dbReference type="EMBL" id="XAT63223.1"/>
    </source>
</evidence>
<dbReference type="Gene3D" id="3.30.70.20">
    <property type="match status" value="1"/>
</dbReference>
<dbReference type="PANTHER" id="PTHR24960">
    <property type="entry name" value="PHOTOSYSTEM I IRON-SULFUR CENTER-RELATED"/>
    <property type="match status" value="1"/>
</dbReference>
<proteinExistence type="predicted"/>
<evidence type="ECO:0000313" key="7">
    <source>
        <dbReference type="Proteomes" id="UP001492541"/>
    </source>
</evidence>
<dbReference type="PROSITE" id="PS00198">
    <property type="entry name" value="4FE4S_FER_1"/>
    <property type="match status" value="1"/>
</dbReference>
<protein>
    <submittedName>
        <fullName evidence="6">DUF362 domain-containing protein</fullName>
    </submittedName>
</protein>
<keyword evidence="1" id="KW-0004">4Fe-4S</keyword>
<evidence type="ECO:0000256" key="1">
    <source>
        <dbReference type="ARBA" id="ARBA00022485"/>
    </source>
</evidence>
<sequence>MSKVFFTPADVEITDPTRWYQPDKSLVSRLERLIEESRILDNIDKGDIVAVKTHFGDRGTTKMLRSLFVRKVVEKIKEKKAKIYVTETTGLGLTRDRTTAIGRIKIAEENGFTSQTVGAPIIIADGLKGFDAVRVEQNTKHLKEVHVARAIAETDFVVAVTHFKLHMRGGVGGSLKNIGVGCVTKTTKFDIHLPSPPEIDREKCTECDRCVEICPFDAIEDYSINLDKCLKCLGCAEVCEERAVKLGPWLDGDDIAERIVEAAKAVIDTVGKENFAFLNFAIDITPHCDCHPYSAPPQVSDIGVFASNDIVSIDTASLDAYKNESLTSKALIKEKFWSWTSPERLVEYAEELGLGSRRYELEEVP</sequence>
<evidence type="ECO:0000256" key="3">
    <source>
        <dbReference type="ARBA" id="ARBA00023004"/>
    </source>
</evidence>
<name>A0ABZ3H371_GEOAI</name>
<dbReference type="PANTHER" id="PTHR24960:SF79">
    <property type="entry name" value="PHOTOSYSTEM I IRON-SULFUR CENTER"/>
    <property type="match status" value="1"/>
</dbReference>
<evidence type="ECO:0000256" key="4">
    <source>
        <dbReference type="ARBA" id="ARBA00023014"/>
    </source>
</evidence>
<evidence type="ECO:0000259" key="5">
    <source>
        <dbReference type="PROSITE" id="PS51379"/>
    </source>
</evidence>
<accession>A0ABZ3H371</accession>
<dbReference type="InterPro" id="IPR017900">
    <property type="entry name" value="4Fe4S_Fe_S_CS"/>
</dbReference>
<dbReference type="GeneID" id="90449652"/>
<dbReference type="InterPro" id="IPR017896">
    <property type="entry name" value="4Fe4S_Fe-S-bd"/>
</dbReference>
<dbReference type="InterPro" id="IPR050157">
    <property type="entry name" value="PSI_iron-sulfur_center"/>
</dbReference>
<keyword evidence="3" id="KW-0408">Iron</keyword>
<feature type="domain" description="4Fe-4S ferredoxin-type" evidence="5">
    <location>
        <begin position="195"/>
        <end position="225"/>
    </location>
</feature>
<keyword evidence="2" id="KW-0479">Metal-binding</keyword>
<evidence type="ECO:0000256" key="2">
    <source>
        <dbReference type="ARBA" id="ARBA00022723"/>
    </source>
</evidence>
<keyword evidence="7" id="KW-1185">Reference proteome</keyword>
<reference evidence="6 7" key="1">
    <citation type="submission" date="2021-11" db="EMBL/GenBank/DDBJ databases">
        <title>Whole genome of Geoglobus acetivorans.</title>
        <authorList>
            <person name="Liu D."/>
        </authorList>
    </citation>
    <scope>NUCLEOTIDE SEQUENCE [LARGE SCALE GENOMIC DNA]</scope>
    <source>
        <strain evidence="6 7">SBH6</strain>
    </source>
</reference>
<gene>
    <name evidence="6" type="ORF">LPQ35_08145</name>
</gene>
<organism evidence="6 7">
    <name type="scientific">Geoglobus acetivorans</name>
    <dbReference type="NCBI Taxonomy" id="565033"/>
    <lineage>
        <taxon>Archaea</taxon>
        <taxon>Methanobacteriati</taxon>
        <taxon>Methanobacteriota</taxon>
        <taxon>Archaeoglobi</taxon>
        <taxon>Archaeoglobales</taxon>
        <taxon>Archaeoglobaceae</taxon>
        <taxon>Geoglobus</taxon>
    </lineage>
</organism>
<dbReference type="InterPro" id="IPR007160">
    <property type="entry name" value="DUF362"/>
</dbReference>
<dbReference type="EMBL" id="CP087714">
    <property type="protein sequence ID" value="XAT63223.1"/>
    <property type="molecule type" value="Genomic_DNA"/>
</dbReference>
<dbReference type="Proteomes" id="UP001492541">
    <property type="component" value="Chromosome"/>
</dbReference>
<dbReference type="PROSITE" id="PS51379">
    <property type="entry name" value="4FE4S_FER_2"/>
    <property type="match status" value="1"/>
</dbReference>
<dbReference type="SUPFAM" id="SSF54862">
    <property type="entry name" value="4Fe-4S ferredoxins"/>
    <property type="match status" value="1"/>
</dbReference>